<name>A0A9E7K4J0_9LILI</name>
<evidence type="ECO:0000313" key="2">
    <source>
        <dbReference type="Proteomes" id="UP001055439"/>
    </source>
</evidence>
<dbReference type="EMBL" id="CP097507">
    <property type="protein sequence ID" value="URE03005.1"/>
    <property type="molecule type" value="Genomic_DNA"/>
</dbReference>
<accession>A0A9E7K4J0</accession>
<keyword evidence="2" id="KW-1185">Reference proteome</keyword>
<protein>
    <submittedName>
        <fullName evidence="1">Uncharacterized protein</fullName>
    </submittedName>
</protein>
<sequence length="126" mass="13685">MMRRRYVVEARGGEPPQFEFWERTAPERLGIGESDINIVSCVRIAPLRIPTAASSDDPPAKGKSVIVHLDSRPDGHRLHTAICASLRRGTLPSVPFPVTLSSAHEAIWRALLPPGEATDSTLAPPS</sequence>
<organism evidence="1 2">
    <name type="scientific">Musa troglodytarum</name>
    <name type="common">fe'i banana</name>
    <dbReference type="NCBI Taxonomy" id="320322"/>
    <lineage>
        <taxon>Eukaryota</taxon>
        <taxon>Viridiplantae</taxon>
        <taxon>Streptophyta</taxon>
        <taxon>Embryophyta</taxon>
        <taxon>Tracheophyta</taxon>
        <taxon>Spermatophyta</taxon>
        <taxon>Magnoliopsida</taxon>
        <taxon>Liliopsida</taxon>
        <taxon>Zingiberales</taxon>
        <taxon>Musaceae</taxon>
        <taxon>Musa</taxon>
    </lineage>
</organism>
<evidence type="ECO:0000313" key="1">
    <source>
        <dbReference type="EMBL" id="URE03005.1"/>
    </source>
</evidence>
<reference evidence="1" key="1">
    <citation type="submission" date="2022-05" db="EMBL/GenBank/DDBJ databases">
        <title>The Musa troglodytarum L. genome provides insights into the mechanism of non-climacteric behaviour and enrichment of carotenoids.</title>
        <authorList>
            <person name="Wang J."/>
        </authorList>
    </citation>
    <scope>NUCLEOTIDE SEQUENCE</scope>
    <source>
        <tissue evidence="1">Leaf</tissue>
    </source>
</reference>
<proteinExistence type="predicted"/>
<gene>
    <name evidence="1" type="ORF">MUK42_34404</name>
</gene>
<dbReference type="Proteomes" id="UP001055439">
    <property type="component" value="Chromosome 5"/>
</dbReference>
<dbReference type="AlphaFoldDB" id="A0A9E7K4J0"/>